<sequence length="222" mass="25234">MKINFSLHIRYFVEGIILLFSALLLALGIPSFDESALGEVFEEISYFDEEVLLFGFLYALFCVMLAYSIGMLFEVAIHPLRKSRLLSKRLSRFVSMLPEDAFGLSRSLTGYAEAGKLSDVEIYQYMSSYINSRDANLYKEVTDALFKVHVVTVLAIVSLLLALAFGIQLFVYDYGYDDEFVTYFCLSLFCLLCMAGLYVLGKKCKVEVLAAIERGYYVLWRG</sequence>
<evidence type="ECO:0000313" key="3">
    <source>
        <dbReference type="Proteomes" id="UP000823862"/>
    </source>
</evidence>
<keyword evidence="1" id="KW-0472">Membrane</keyword>
<dbReference type="AlphaFoldDB" id="A0A9D2HXW4"/>
<feature type="transmembrane region" description="Helical" evidence="1">
    <location>
        <begin position="148"/>
        <end position="168"/>
    </location>
</feature>
<keyword evidence="1" id="KW-0812">Transmembrane</keyword>
<protein>
    <submittedName>
        <fullName evidence="2">Uncharacterized protein</fullName>
    </submittedName>
</protein>
<proteinExistence type="predicted"/>
<organism evidence="2 3">
    <name type="scientific">Candidatus Bacteroides avicola</name>
    <dbReference type="NCBI Taxonomy" id="2838468"/>
    <lineage>
        <taxon>Bacteria</taxon>
        <taxon>Pseudomonadati</taxon>
        <taxon>Bacteroidota</taxon>
        <taxon>Bacteroidia</taxon>
        <taxon>Bacteroidales</taxon>
        <taxon>Bacteroidaceae</taxon>
        <taxon>Bacteroides</taxon>
    </lineage>
</organism>
<dbReference type="EMBL" id="DWZI01000050">
    <property type="protein sequence ID" value="HJA86511.1"/>
    <property type="molecule type" value="Genomic_DNA"/>
</dbReference>
<reference evidence="2" key="2">
    <citation type="submission" date="2021-04" db="EMBL/GenBank/DDBJ databases">
        <authorList>
            <person name="Gilroy R."/>
        </authorList>
    </citation>
    <scope>NUCLEOTIDE SEQUENCE</scope>
    <source>
        <strain evidence="2">ChiHjej12B11-9795</strain>
    </source>
</reference>
<gene>
    <name evidence="2" type="ORF">H9950_10055</name>
</gene>
<evidence type="ECO:0000313" key="2">
    <source>
        <dbReference type="EMBL" id="HJA86511.1"/>
    </source>
</evidence>
<dbReference type="Proteomes" id="UP000823862">
    <property type="component" value="Unassembled WGS sequence"/>
</dbReference>
<reference evidence="2" key="1">
    <citation type="journal article" date="2021" name="PeerJ">
        <title>Extensive microbial diversity within the chicken gut microbiome revealed by metagenomics and culture.</title>
        <authorList>
            <person name="Gilroy R."/>
            <person name="Ravi A."/>
            <person name="Getino M."/>
            <person name="Pursley I."/>
            <person name="Horton D.L."/>
            <person name="Alikhan N.F."/>
            <person name="Baker D."/>
            <person name="Gharbi K."/>
            <person name="Hall N."/>
            <person name="Watson M."/>
            <person name="Adriaenssens E.M."/>
            <person name="Foster-Nyarko E."/>
            <person name="Jarju S."/>
            <person name="Secka A."/>
            <person name="Antonio M."/>
            <person name="Oren A."/>
            <person name="Chaudhuri R.R."/>
            <person name="La Ragione R."/>
            <person name="Hildebrand F."/>
            <person name="Pallen M.J."/>
        </authorList>
    </citation>
    <scope>NUCLEOTIDE SEQUENCE</scope>
    <source>
        <strain evidence="2">ChiHjej12B11-9795</strain>
    </source>
</reference>
<name>A0A9D2HXW4_9BACE</name>
<feature type="transmembrane region" description="Helical" evidence="1">
    <location>
        <begin position="12"/>
        <end position="32"/>
    </location>
</feature>
<accession>A0A9D2HXW4</accession>
<feature type="transmembrane region" description="Helical" evidence="1">
    <location>
        <begin position="180"/>
        <end position="200"/>
    </location>
</feature>
<feature type="transmembrane region" description="Helical" evidence="1">
    <location>
        <begin position="52"/>
        <end position="77"/>
    </location>
</feature>
<evidence type="ECO:0000256" key="1">
    <source>
        <dbReference type="SAM" id="Phobius"/>
    </source>
</evidence>
<keyword evidence="1" id="KW-1133">Transmembrane helix</keyword>
<comment type="caution">
    <text evidence="2">The sequence shown here is derived from an EMBL/GenBank/DDBJ whole genome shotgun (WGS) entry which is preliminary data.</text>
</comment>